<evidence type="ECO:0000256" key="7">
    <source>
        <dbReference type="ARBA" id="ARBA00023180"/>
    </source>
</evidence>
<feature type="transmembrane region" description="Helical" evidence="8">
    <location>
        <begin position="1545"/>
        <end position="1569"/>
    </location>
</feature>
<protein>
    <recommendedName>
        <fullName evidence="8">Anoctamin</fullName>
    </recommendedName>
</protein>
<keyword evidence="6 8" id="KW-0472">Membrane</keyword>
<keyword evidence="5 8" id="KW-1133">Transmembrane helix</keyword>
<keyword evidence="7" id="KW-0325">Glycoprotein</keyword>
<feature type="transmembrane region" description="Helical" evidence="8">
    <location>
        <begin position="1343"/>
        <end position="1370"/>
    </location>
</feature>
<dbReference type="WBParaSite" id="sdigi.contig64.g3397.t1">
    <property type="protein sequence ID" value="sdigi.contig64.g3397.t1"/>
    <property type="gene ID" value="sdigi.contig64.g3397"/>
</dbReference>
<keyword evidence="4 8" id="KW-0812">Transmembrane</keyword>
<accession>A0A915Q5W9</accession>
<evidence type="ECO:0000313" key="12">
    <source>
        <dbReference type="WBParaSite" id="sdigi.contig64.g3397.t1"/>
    </source>
</evidence>
<dbReference type="Proteomes" id="UP000887581">
    <property type="component" value="Unplaced"/>
</dbReference>
<comment type="caution">
    <text evidence="8">Lacks conserved residue(s) required for the propagation of feature annotation.</text>
</comment>
<organism evidence="11 12">
    <name type="scientific">Setaria digitata</name>
    <dbReference type="NCBI Taxonomy" id="48799"/>
    <lineage>
        <taxon>Eukaryota</taxon>
        <taxon>Metazoa</taxon>
        <taxon>Ecdysozoa</taxon>
        <taxon>Nematoda</taxon>
        <taxon>Chromadorea</taxon>
        <taxon>Rhabditida</taxon>
        <taxon>Spirurina</taxon>
        <taxon>Spiruromorpha</taxon>
        <taxon>Filarioidea</taxon>
        <taxon>Setariidae</taxon>
        <taxon>Setaria</taxon>
    </lineage>
</organism>
<proteinExistence type="inferred from homology"/>
<feature type="domain" description="Anoctamin transmembrane" evidence="9">
    <location>
        <begin position="1332"/>
        <end position="1909"/>
    </location>
</feature>
<evidence type="ECO:0000256" key="6">
    <source>
        <dbReference type="ARBA" id="ARBA00023136"/>
    </source>
</evidence>
<keyword evidence="3" id="KW-1003">Cell membrane</keyword>
<keyword evidence="11" id="KW-1185">Reference proteome</keyword>
<feature type="transmembrane region" description="Helical" evidence="8">
    <location>
        <begin position="1773"/>
        <end position="1797"/>
    </location>
</feature>
<evidence type="ECO:0000259" key="10">
    <source>
        <dbReference type="Pfam" id="PF16178"/>
    </source>
</evidence>
<dbReference type="GO" id="GO:0046983">
    <property type="term" value="F:protein dimerization activity"/>
    <property type="evidence" value="ECO:0007669"/>
    <property type="project" value="InterPro"/>
</dbReference>
<dbReference type="PANTHER" id="PTHR12308:SF84">
    <property type="entry name" value="ANOCTAMIN"/>
    <property type="match status" value="1"/>
</dbReference>
<evidence type="ECO:0000256" key="2">
    <source>
        <dbReference type="ARBA" id="ARBA00009671"/>
    </source>
</evidence>
<feature type="transmembrane region" description="Helical" evidence="8">
    <location>
        <begin position="1883"/>
        <end position="1905"/>
    </location>
</feature>
<feature type="transmembrane region" description="Helical" evidence="8">
    <location>
        <begin position="1498"/>
        <end position="1525"/>
    </location>
</feature>
<feature type="transmembrane region" description="Helical" evidence="8">
    <location>
        <begin position="1653"/>
        <end position="1669"/>
    </location>
</feature>
<reference evidence="12" key="1">
    <citation type="submission" date="2022-11" db="UniProtKB">
        <authorList>
            <consortium name="WormBaseParasite"/>
        </authorList>
    </citation>
    <scope>IDENTIFICATION</scope>
</reference>
<evidence type="ECO:0000256" key="5">
    <source>
        <dbReference type="ARBA" id="ARBA00022989"/>
    </source>
</evidence>
<evidence type="ECO:0000259" key="9">
    <source>
        <dbReference type="Pfam" id="PF04547"/>
    </source>
</evidence>
<dbReference type="PANTHER" id="PTHR12308">
    <property type="entry name" value="ANOCTAMIN"/>
    <property type="match status" value="1"/>
</dbReference>
<dbReference type="InterPro" id="IPR032394">
    <property type="entry name" value="Anoct_dimer"/>
</dbReference>
<evidence type="ECO:0000256" key="8">
    <source>
        <dbReference type="RuleBase" id="RU280814"/>
    </source>
</evidence>
<dbReference type="GO" id="GO:0005254">
    <property type="term" value="F:chloride channel activity"/>
    <property type="evidence" value="ECO:0007669"/>
    <property type="project" value="TreeGrafter"/>
</dbReference>
<name>A0A915Q5W9_9BILA</name>
<sequence length="1998" mass="231996">MKPFCWWAIDLVTAKQFHLYRNGMSNLLEYNIHLECSNAVSGIYGFSFINITTDIPYIDVKVHGEQLRVEERQKILVEVIYYCCKSCELYENKTDEEIIEELATEFYKRRFPDRNDATTRISRNDLNYCINMDAEEELKTFGSAPCIFMLDVNTPSKVHVGEMHWNKIDLTKQSSERENNSLVALALRGHFCAKYSISQIPDGQCVRYASTREYFVLCCCYQKPELCAYASSTETISSVKENRQIWESDLTIRNPILANELHGKVHKASNIHWTYRDFLYSHRSTLPVSRNVPLWHCAVGQFMVYSAQNFTPPVELERLERQELPLRSQYCIADFWIEFKQGQTESVLLDAKEDSTGNCNSIESVFCQLVGPDCLNNLLHMPHIQGQYRCCCNSGNLCNHWGNNNPSKSNYQIGLKPEDFQKVVFQCHIKAVAYLTQIFMKGSRNDLSNKCWRSFDFQFEQEILMIDNVSYQQYMTYRVAYKEFPSQNLVCEILDVFPLRPQNCHRKDYVHQWITYQFFKCDCRRKLPYFDLLIGLFFNYQMENDINTTCDENMPQYFEKYKSSLIRPSCYEVYDEDGPFSMGIYSVRRNSNFTSSLVKKVVTNSTPICVTFVKVSREKISFGIYALRPARTETEAQNSKRFVMLESDQSVTFVQRCQSNLTKPCNDDLQRINCNTNLGCFDFHSPSGVRQVKFKDEIEAAHKKASDFRLTESEVLDRGVHLIYSEYDSSPSETNVEIIEGLQYHWWRNPKWQIDEVRPYYHHAPHGTNNYCSPQHGREVCLVYSDYDEPSSETSVNMDKFFYNRNTDGREVRLVYSDYDEPLSETDVEYDGRPWCSIFGRELHLIYSDYTEPPSEAIVEIDNNVQSEAIKISDSEALDEKLNTGEMYFGEQTDIFEWQEVSCSTVGASSSDMRCDSLSDIYTQRPPELQFAHFVDSLDSIGQTQKVVMPIYHLDNIEQLLAFTDTNDDENSILEHLEGQDLNTAKGDASFLIATHTCDTKALDELDQDASSSFGMSHDEIGLHDSVLKWANGVMKSATPLDKSRRHHLRRIDCFESESLIMSSTKSEGQSKCEITESQENKFQTMYFKDGKRKIDYVLTYECDEAGGEEECSITSEIKISPHARSKKEKKANKRLQYEANLRQLGLELEHVEGEYCKKTHFVLVHAPFLLLMKQAESVCLKMPVLQSDVKERTVLEGILDKFMKRFRFLTFDPKTNERLKEPNYFTAPFVAAHLECYVGHENPDTFFDDSERSRLVYDLLIRTRYDTHEAEKYRVGIQRLIKNGTYTSAFPLHEDCAWKRYSADKSTDRELLYWNWARISNVYKYQPLSLVKKYFGSKVGWYFAWLGYYTKALTLASAIGILCFAYGILTISEDIPSNDICGSDGIGATVILCPACDKYCDYTRLNSSCIYSKLSYVFDNTSTVIFAAMMSIFATLFLEGWKRYHAEVAWKWGLLDFEVDEETIRPEYQLRVKKAKTMRINPVTQQLEPYLTFSYRFLHLIGSGVTVLFFLFLVIAFVVGIIIYRIVFSQVLYRVDKMKPYANLVTFTTAATLNLAVILAMSYLYSYLALKLTDWECPRTQLEFDNSYTFKVYLFQFINYYSSIFYIAFVKGNLSSVPGRHYFGLRPEECDPAGCMVELVIQLAIIMCGKQFWNGFVEFAWPVLMTWFRSLRLLETRKQRDERMKQEWVRGMKSGKIARWEEDYILNPAYEQFLFDEYLEMVIQFGFVTLFVSAFPLAPLFALLNNIFEIRVDAYKYIVATRRPIPERTRDIGIWLPILTMISRVAVLVNACIIAFTSDFIPRFVYQFVYMHDELYGYVNNSLSYYDSSEVFVKWSEFKDDNITVCRIKWRCKNHCNSYIVEIVAVRINTVYPGDPPNCCSFLLAIVKAVVAYVIPDIPAGIFIQLQRQRFLARHARISDINAAVSARNGFGSDQNKTGKSEVDCVQEELVFEPGQFNNEQISTEFEKIVRDSFRKRAPSLHSLRTQESDSFHTCQS</sequence>
<feature type="transmembrane region" description="Helical" evidence="8">
    <location>
        <begin position="1722"/>
        <end position="1745"/>
    </location>
</feature>
<dbReference type="GO" id="GO:0005886">
    <property type="term" value="C:plasma membrane"/>
    <property type="evidence" value="ECO:0007669"/>
    <property type="project" value="UniProtKB-SubCell"/>
</dbReference>
<feature type="transmembrane region" description="Helical" evidence="8">
    <location>
        <begin position="1415"/>
        <end position="1439"/>
    </location>
</feature>
<feature type="transmembrane region" description="Helical" evidence="8">
    <location>
        <begin position="1589"/>
        <end position="1611"/>
    </location>
</feature>
<dbReference type="InterPro" id="IPR049452">
    <property type="entry name" value="Anoctamin_TM"/>
</dbReference>
<evidence type="ECO:0000313" key="11">
    <source>
        <dbReference type="Proteomes" id="UP000887581"/>
    </source>
</evidence>
<feature type="domain" description="Anoctamin dimerisation" evidence="10">
    <location>
        <begin position="1087"/>
        <end position="1329"/>
    </location>
</feature>
<comment type="subcellular location">
    <subcellularLocation>
        <location evidence="1">Cell membrane</location>
        <topology evidence="1">Multi-pass membrane protein</topology>
    </subcellularLocation>
    <subcellularLocation>
        <location evidence="8">Membrane</location>
        <topology evidence="8">Multi-pass membrane protein</topology>
    </subcellularLocation>
</comment>
<dbReference type="InterPro" id="IPR007632">
    <property type="entry name" value="Anoctamin"/>
</dbReference>
<comment type="similarity">
    <text evidence="2 8">Belongs to the anoctamin family.</text>
</comment>
<evidence type="ECO:0000256" key="3">
    <source>
        <dbReference type="ARBA" id="ARBA00022475"/>
    </source>
</evidence>
<dbReference type="Pfam" id="PF04547">
    <property type="entry name" value="Anoctamin"/>
    <property type="match status" value="1"/>
</dbReference>
<evidence type="ECO:0000256" key="1">
    <source>
        <dbReference type="ARBA" id="ARBA00004651"/>
    </source>
</evidence>
<evidence type="ECO:0000256" key="4">
    <source>
        <dbReference type="ARBA" id="ARBA00022692"/>
    </source>
</evidence>
<dbReference type="Pfam" id="PF16178">
    <property type="entry name" value="Anoct_dimer"/>
    <property type="match status" value="1"/>
</dbReference>